<dbReference type="Pfam" id="PF01437">
    <property type="entry name" value="PSI"/>
    <property type="match status" value="1"/>
</dbReference>
<gene>
    <name evidence="10" type="ORF">LARSCL_LOCUS3637</name>
</gene>
<reference evidence="10 11" key="1">
    <citation type="submission" date="2024-04" db="EMBL/GenBank/DDBJ databases">
        <authorList>
            <person name="Rising A."/>
            <person name="Reimegard J."/>
            <person name="Sonavane S."/>
            <person name="Akerstrom W."/>
            <person name="Nylinder S."/>
            <person name="Hedman E."/>
            <person name="Kallberg Y."/>
        </authorList>
    </citation>
    <scope>NUCLEOTIDE SEQUENCE [LARGE SCALE GENOMIC DNA]</scope>
</reference>
<dbReference type="PANTHER" id="PTHR13055">
    <property type="entry name" value="TUMOR ENDOTHELIAL MARKER 7 RELATED"/>
    <property type="match status" value="1"/>
</dbReference>
<keyword evidence="6" id="KW-0325">Glycoprotein</keyword>
<evidence type="ECO:0000256" key="6">
    <source>
        <dbReference type="ARBA" id="ARBA00023180"/>
    </source>
</evidence>
<feature type="region of interest" description="Disordered" evidence="7">
    <location>
        <begin position="131"/>
        <end position="150"/>
    </location>
</feature>
<dbReference type="GO" id="GO:0016020">
    <property type="term" value="C:membrane"/>
    <property type="evidence" value="ECO:0007669"/>
    <property type="project" value="UniProtKB-SubCell"/>
</dbReference>
<feature type="compositionally biased region" description="Polar residues" evidence="7">
    <location>
        <begin position="131"/>
        <end position="140"/>
    </location>
</feature>
<proteinExistence type="predicted"/>
<sequence length="620" mass="68363">MAATAKLYGTLSVVYCLQILFHLVLAFNSVGSSHSNPSIDNLNIQEIDGSLMQNEDISKTSYHVVKRSVLAPPIKKATSLIEKKFQTKSTPTESSVQLKTFDVKSKEDNNTLPLDSTEIEVSSAQTNVSSEKYNVSTTKPSSTEAVNTTTSNTSTTTIATTTIATTTAATTTIATTTAATTTTATTTTSTPSSIIPMPTTSTVSTTLSDIAPPTKPSNITNTTEDYHIYYNSTTLLESEKALAYWVDFSKLPQDKVIVHRMLSDSHRKAATVSLSFDFPFYGHPLRNITIATGGFVYMGDYMHSWLAATQYIAPLMANFDTSLSSESVVQYFDNGTAFVIEWHNVTLQDEKRGGNFTFQAILLKNGDIVFVYKEIPVSVTEIGDDVHPVKVGLSDAYVIDRMIYFIRRKTIYEYHRIDLKKNEIRNNSAIYFNALITCMSFPDCKSCMEADVGSECIWCEAAKRCSDGLDRLRQDWLQSKCDVQKHSVNCSLLPSPNSNPYVQPLTDSPYKPYTLFPKTPKSDYPFESSTASHMSYKPGQTSDDGASSSARVAEESSSMGVGSVIAVLLILAMVMGSLVWVGYAYKNPHTSSGQLLIRYRPSQWRFRSGEARYTAASVHM</sequence>
<comment type="subcellular location">
    <subcellularLocation>
        <location evidence="1">Membrane</location>
        <topology evidence="1">Single-pass type I membrane protein</topology>
    </subcellularLocation>
</comment>
<feature type="compositionally biased region" description="Polar residues" evidence="7">
    <location>
        <begin position="527"/>
        <end position="545"/>
    </location>
</feature>
<evidence type="ECO:0000256" key="9">
    <source>
        <dbReference type="SAM" id="SignalP"/>
    </source>
</evidence>
<evidence type="ECO:0000256" key="8">
    <source>
        <dbReference type="SAM" id="Phobius"/>
    </source>
</evidence>
<keyword evidence="11" id="KW-1185">Reference proteome</keyword>
<keyword evidence="3 9" id="KW-0732">Signal</keyword>
<accession>A0AAV1Z7R6</accession>
<dbReference type="EMBL" id="CAXIEN010000028">
    <property type="protein sequence ID" value="CAL1267383.1"/>
    <property type="molecule type" value="Genomic_DNA"/>
</dbReference>
<evidence type="ECO:0000256" key="2">
    <source>
        <dbReference type="ARBA" id="ARBA00022692"/>
    </source>
</evidence>
<comment type="caution">
    <text evidence="10">The sequence shown here is derived from an EMBL/GenBank/DDBJ whole genome shotgun (WGS) entry which is preliminary data.</text>
</comment>
<evidence type="ECO:0000256" key="1">
    <source>
        <dbReference type="ARBA" id="ARBA00004479"/>
    </source>
</evidence>
<dbReference type="PANTHER" id="PTHR13055:SF12">
    <property type="entry name" value="LD40707P"/>
    <property type="match status" value="1"/>
</dbReference>
<feature type="chain" id="PRO_5043662579" description="Plexin domain-containing protein 2" evidence="9">
    <location>
        <begin position="27"/>
        <end position="620"/>
    </location>
</feature>
<evidence type="ECO:0000313" key="11">
    <source>
        <dbReference type="Proteomes" id="UP001497382"/>
    </source>
</evidence>
<evidence type="ECO:0000256" key="3">
    <source>
        <dbReference type="ARBA" id="ARBA00022729"/>
    </source>
</evidence>
<dbReference type="InterPro" id="IPR031152">
    <property type="entry name" value="PLXDC"/>
</dbReference>
<keyword evidence="4 8" id="KW-1133">Transmembrane helix</keyword>
<protein>
    <recommendedName>
        <fullName evidence="12">Plexin domain-containing protein 2</fullName>
    </recommendedName>
</protein>
<evidence type="ECO:0000256" key="4">
    <source>
        <dbReference type="ARBA" id="ARBA00022989"/>
    </source>
</evidence>
<feature type="transmembrane region" description="Helical" evidence="8">
    <location>
        <begin position="559"/>
        <end position="585"/>
    </location>
</feature>
<evidence type="ECO:0000313" key="10">
    <source>
        <dbReference type="EMBL" id="CAL1267383.1"/>
    </source>
</evidence>
<feature type="signal peptide" evidence="9">
    <location>
        <begin position="1"/>
        <end position="26"/>
    </location>
</feature>
<feature type="compositionally biased region" description="Low complexity" evidence="7">
    <location>
        <begin position="141"/>
        <end position="150"/>
    </location>
</feature>
<evidence type="ECO:0000256" key="5">
    <source>
        <dbReference type="ARBA" id="ARBA00023136"/>
    </source>
</evidence>
<evidence type="ECO:0000256" key="7">
    <source>
        <dbReference type="SAM" id="MobiDB-lite"/>
    </source>
</evidence>
<keyword evidence="5 8" id="KW-0472">Membrane</keyword>
<name>A0AAV1Z7R6_9ARAC</name>
<evidence type="ECO:0008006" key="12">
    <source>
        <dbReference type="Google" id="ProtNLM"/>
    </source>
</evidence>
<dbReference type="InterPro" id="IPR002165">
    <property type="entry name" value="Plexin_repeat"/>
</dbReference>
<feature type="region of interest" description="Disordered" evidence="7">
    <location>
        <begin position="526"/>
        <end position="551"/>
    </location>
</feature>
<dbReference type="Proteomes" id="UP001497382">
    <property type="component" value="Unassembled WGS sequence"/>
</dbReference>
<dbReference type="AlphaFoldDB" id="A0AAV1Z7R6"/>
<keyword evidence="2 8" id="KW-0812">Transmembrane</keyword>
<organism evidence="10 11">
    <name type="scientific">Larinioides sclopetarius</name>
    <dbReference type="NCBI Taxonomy" id="280406"/>
    <lineage>
        <taxon>Eukaryota</taxon>
        <taxon>Metazoa</taxon>
        <taxon>Ecdysozoa</taxon>
        <taxon>Arthropoda</taxon>
        <taxon>Chelicerata</taxon>
        <taxon>Arachnida</taxon>
        <taxon>Araneae</taxon>
        <taxon>Araneomorphae</taxon>
        <taxon>Entelegynae</taxon>
        <taxon>Araneoidea</taxon>
        <taxon>Araneidae</taxon>
        <taxon>Larinioides</taxon>
    </lineage>
</organism>